<feature type="compositionally biased region" description="Low complexity" evidence="2">
    <location>
        <begin position="397"/>
        <end position="407"/>
    </location>
</feature>
<evidence type="ECO:0000313" key="4">
    <source>
        <dbReference type="Proteomes" id="UP001189429"/>
    </source>
</evidence>
<feature type="region of interest" description="Disordered" evidence="2">
    <location>
        <begin position="377"/>
        <end position="411"/>
    </location>
</feature>
<name>A0ABN9TX06_9DINO</name>
<proteinExistence type="predicted"/>
<comment type="caution">
    <text evidence="3">The sequence shown here is derived from an EMBL/GenBank/DDBJ whole genome shotgun (WGS) entry which is preliminary data.</text>
</comment>
<evidence type="ECO:0000313" key="3">
    <source>
        <dbReference type="EMBL" id="CAK0850816.1"/>
    </source>
</evidence>
<dbReference type="EMBL" id="CAUYUJ010015179">
    <property type="protein sequence ID" value="CAK0850816.1"/>
    <property type="molecule type" value="Genomic_DNA"/>
</dbReference>
<reference evidence="3" key="1">
    <citation type="submission" date="2023-10" db="EMBL/GenBank/DDBJ databases">
        <authorList>
            <person name="Chen Y."/>
            <person name="Shah S."/>
            <person name="Dougan E. K."/>
            <person name="Thang M."/>
            <person name="Chan C."/>
        </authorList>
    </citation>
    <scope>NUCLEOTIDE SEQUENCE [LARGE SCALE GENOMIC DNA]</scope>
</reference>
<keyword evidence="1" id="KW-0175">Coiled coil</keyword>
<dbReference type="Gene3D" id="3.60.10.10">
    <property type="entry name" value="Endonuclease/exonuclease/phosphatase"/>
    <property type="match status" value="1"/>
</dbReference>
<dbReference type="InterPro" id="IPR036691">
    <property type="entry name" value="Endo/exonu/phosph_ase_sf"/>
</dbReference>
<dbReference type="SUPFAM" id="SSF56219">
    <property type="entry name" value="DNase I-like"/>
    <property type="match status" value="1"/>
</dbReference>
<sequence length="1220" mass="132963">MVAAETIPWVNGAERLECAKCKACKAAAFKKNVVSQVPSVSLRPRRGGQGGGGAQDTELQQLRKQLQSVQEQLQQEKKRKASTMDVDEKHEEATDPQKERLADIDGLLDSIKEKDAILASLRAKQPITVQLSGLNDKLARTKTNIQKVEKLVEAKRAQLAEIQASINRECAQIEQLRQQEIEVERKIREVGMATSQPPKRPGEPSQLGEAKVELTDLQDMVRSAGGGALAETLPQLLHTKLTEMVSAKRARLAEGNGADPGRLSEGGAPESTKPIEEVKSYLTAAGHELPENEDEVRRAEPFVPRSLMGDNDVDPFAFDDYHGSGFQDWGADDEAGPHVPDQGARSGGDGPVATAGLAATDGIVADNRVHGQVAAADACGPSPAQRPRAETARPSLAATRSARGAASAEKRDEVRGYFPTVNATSHGPLCDYLGGKPGHAVLGVQERHATTDNFDRVQSRLHDLGYHGMWAPAIATGKGNGTSAGVAVSAKSHISLTCPPATSTPVLEAGHGPASDEALSTMLQYIHMLTSLCMDWVALGDSNMTVEELGLSWIHALLGVAIATTAATCRQGDGSIIDYALVAANLATKVGMPEVDEEALTSPHRPVVYPLRTVEVPMWCRAPDEPSPIGAVPPTGRARPPRGWERVHELIQIASSQADLQVAWDAVLMETENELLDRWDVTGRERLRRSGRGGVVRTKWVARQWKPPAVRLQQGDAARAWGAAARWAQHLTASRKQMQTKIQRLQAANALCALSPTQFEDIVAFFIELQAFFQRVMRKPYTLKRLPDWVVTCFSHGPKVFNLEDFEPQALAIQDADKIHLQQDQSVRNGKWKGWAHQAFIGSGTGQAHRATKCRALQEVIGAAVVGEPHVLVERELTAWKEVWSCRELDPLTLPTVSDAGPTAIADLFNKCEENLTWPDERTINELVRLPKGDGNGHRLIALVQTLVRLWPKARSPLSKAWLKQANIPDIWGCGGPGRSSSHVAFARILEAEQKYETSEWFSVIPRALVDDLTLQWVGANTKTLHFLFGAVKKFIVLARPLGLILQVEKSGLVAACPKAKRMVSKQASPIGIPLKSRTRNLGHELHGTDRRRHQTKARMAKLKKRMVRVKASRWTVGNKVSVIWRSGLLSSANHCATVSGTPDKDLQTLRRAAGALCGAKEGSTGLTAYPMTQKDPWYDPIYDATLSPVVAYSQAIWGATVALGRLERVFEVQFELGPG</sequence>
<feature type="compositionally biased region" description="Basic and acidic residues" evidence="2">
    <location>
        <begin position="86"/>
        <end position="97"/>
    </location>
</feature>
<feature type="region of interest" description="Disordered" evidence="2">
    <location>
        <begin position="324"/>
        <end position="354"/>
    </location>
</feature>
<keyword evidence="4" id="KW-1185">Reference proteome</keyword>
<gene>
    <name evidence="3" type="ORF">PCOR1329_LOCUS43115</name>
</gene>
<evidence type="ECO:0000256" key="2">
    <source>
        <dbReference type="SAM" id="MobiDB-lite"/>
    </source>
</evidence>
<feature type="coiled-coil region" evidence="1">
    <location>
        <begin position="131"/>
        <end position="186"/>
    </location>
</feature>
<protein>
    <submittedName>
        <fullName evidence="3">Uncharacterized protein</fullName>
    </submittedName>
</protein>
<evidence type="ECO:0000256" key="1">
    <source>
        <dbReference type="SAM" id="Coils"/>
    </source>
</evidence>
<feature type="region of interest" description="Disordered" evidence="2">
    <location>
        <begin position="253"/>
        <end position="272"/>
    </location>
</feature>
<dbReference type="Proteomes" id="UP001189429">
    <property type="component" value="Unassembled WGS sequence"/>
</dbReference>
<accession>A0ABN9TX06</accession>
<feature type="compositionally biased region" description="Low complexity" evidence="2">
    <location>
        <begin position="64"/>
        <end position="73"/>
    </location>
</feature>
<organism evidence="3 4">
    <name type="scientific">Prorocentrum cordatum</name>
    <dbReference type="NCBI Taxonomy" id="2364126"/>
    <lineage>
        <taxon>Eukaryota</taxon>
        <taxon>Sar</taxon>
        <taxon>Alveolata</taxon>
        <taxon>Dinophyceae</taxon>
        <taxon>Prorocentrales</taxon>
        <taxon>Prorocentraceae</taxon>
        <taxon>Prorocentrum</taxon>
    </lineage>
</organism>
<feature type="region of interest" description="Disordered" evidence="2">
    <location>
        <begin position="64"/>
        <end position="97"/>
    </location>
</feature>